<dbReference type="PROSITE" id="PS50126">
    <property type="entry name" value="S1"/>
    <property type="match status" value="1"/>
</dbReference>
<dbReference type="PIRSF" id="PIRSF012524">
    <property type="entry name" value="YitL_S1"/>
    <property type="match status" value="1"/>
</dbReference>
<protein>
    <submittedName>
        <fullName evidence="3">GntR family transcriptional regulator</fullName>
    </submittedName>
</protein>
<feature type="domain" description="S1 motif" evidence="2">
    <location>
        <begin position="146"/>
        <end position="206"/>
    </location>
</feature>
<accession>A0A5B7TU61</accession>
<dbReference type="GO" id="GO:0003676">
    <property type="term" value="F:nucleic acid binding"/>
    <property type="evidence" value="ECO:0007669"/>
    <property type="project" value="InterPro"/>
</dbReference>
<comment type="similarity">
    <text evidence="1">Belongs to the CvfB family.</text>
</comment>
<dbReference type="SUPFAM" id="SSF50249">
    <property type="entry name" value="Nucleic acid-binding proteins"/>
    <property type="match status" value="1"/>
</dbReference>
<name>A0A5B7TU61_9FLAO</name>
<dbReference type="AlphaFoldDB" id="A0A5B7TU61"/>
<dbReference type="InterPro" id="IPR003029">
    <property type="entry name" value="S1_domain"/>
</dbReference>
<dbReference type="Gene3D" id="1.10.10.10">
    <property type="entry name" value="Winged helix-like DNA-binding domain superfamily/Winged helix DNA-binding domain"/>
    <property type="match status" value="1"/>
</dbReference>
<dbReference type="OrthoDB" id="9801597at2"/>
<dbReference type="Gene3D" id="2.40.50.140">
    <property type="entry name" value="Nucleic acid-binding proteins"/>
    <property type="match status" value="2"/>
</dbReference>
<dbReference type="InterPro" id="IPR036388">
    <property type="entry name" value="WH-like_DNA-bd_sf"/>
</dbReference>
<dbReference type="PANTHER" id="PTHR37296">
    <property type="entry name" value="CONSERVED VIRULENCE FACTOR B"/>
    <property type="match status" value="1"/>
</dbReference>
<dbReference type="InterPro" id="IPR040764">
    <property type="entry name" value="CvfB_WH"/>
</dbReference>
<gene>
    <name evidence="3" type="ORF">FF125_16010</name>
</gene>
<dbReference type="InterPro" id="IPR014464">
    <property type="entry name" value="CvfB_fam"/>
</dbReference>
<dbReference type="SMART" id="SM00316">
    <property type="entry name" value="S1"/>
    <property type="match status" value="1"/>
</dbReference>
<keyword evidence="4" id="KW-1185">Reference proteome</keyword>
<evidence type="ECO:0000256" key="1">
    <source>
        <dbReference type="PIRNR" id="PIRNR012524"/>
    </source>
</evidence>
<dbReference type="EMBL" id="CP040749">
    <property type="protein sequence ID" value="QCX39870.1"/>
    <property type="molecule type" value="Genomic_DNA"/>
</dbReference>
<dbReference type="PANTHER" id="PTHR37296:SF1">
    <property type="entry name" value="CONSERVED VIRULENCE FACTOR B"/>
    <property type="match status" value="1"/>
</dbReference>
<organism evidence="3 4">
    <name type="scientific">Aureibaculum algae</name>
    <dbReference type="NCBI Taxonomy" id="2584122"/>
    <lineage>
        <taxon>Bacteria</taxon>
        <taxon>Pseudomonadati</taxon>
        <taxon>Bacteroidota</taxon>
        <taxon>Flavobacteriia</taxon>
        <taxon>Flavobacteriales</taxon>
        <taxon>Flavobacteriaceae</taxon>
        <taxon>Aureibaculum</taxon>
    </lineage>
</organism>
<dbReference type="InterPro" id="IPR039566">
    <property type="entry name" value="CvfB_S1_st"/>
</dbReference>
<dbReference type="Pfam" id="PF17783">
    <property type="entry name" value="WHD_CvfB"/>
    <property type="match status" value="1"/>
</dbReference>
<reference evidence="3 4" key="1">
    <citation type="submission" date="2019-05" db="EMBL/GenBank/DDBJ databases">
        <title>Algicella ahnfeltiae gen. nov., sp. nov., a novel marine bacterium of the family Flavobacteriaceae isolated from a red alga.</title>
        <authorList>
            <person name="Nedashkovskaya O.I."/>
            <person name="Kukhlevskiy A.D."/>
            <person name="Kim S.-G."/>
            <person name="Zhukova N.V."/>
            <person name="Mikhailov V.V."/>
        </authorList>
    </citation>
    <scope>NUCLEOTIDE SEQUENCE [LARGE SCALE GENOMIC DNA]</scope>
    <source>
        <strain evidence="3 4">10Alg115</strain>
    </source>
</reference>
<evidence type="ECO:0000313" key="3">
    <source>
        <dbReference type="EMBL" id="QCX39870.1"/>
    </source>
</evidence>
<dbReference type="Proteomes" id="UP000306229">
    <property type="component" value="Chromosome"/>
</dbReference>
<evidence type="ECO:0000313" key="4">
    <source>
        <dbReference type="Proteomes" id="UP000306229"/>
    </source>
</evidence>
<evidence type="ECO:0000259" key="2">
    <source>
        <dbReference type="PROSITE" id="PS50126"/>
    </source>
</evidence>
<dbReference type="Pfam" id="PF13509">
    <property type="entry name" value="S1_2"/>
    <property type="match status" value="1"/>
</dbReference>
<dbReference type="InterPro" id="IPR012340">
    <property type="entry name" value="NA-bd_OB-fold"/>
</dbReference>
<sequence>MITLGQYNTLNILEKTEDGFILTDNDNEKVLCSEQITSGNSEIGTSIEVFVYHDNDGKKVATFKKPKIQLYQFALLQVVALTKVGAFLNWGLDKDLLVPFGEQKDEMAEGKWYVVYLDIDEATNRLFASSYIEKQLQNINITIEAGEEVDLLVYQQTDLGYVVIINNEHKGLVYENEVFTTLNIGDQLKGYVKKVREDNHIDISIQPIGYRKFNDANSNLILTALSKNDGLLPLTDKSSPEEIYSTLGMSKKAFKKAIGFLYKNRAITLEDSGIKLLK</sequence>
<dbReference type="KEGG" id="fbe:FF125_16010"/>
<dbReference type="RefSeq" id="WP_138950744.1">
    <property type="nucleotide sequence ID" value="NZ_CP040749.1"/>
</dbReference>
<proteinExistence type="inferred from homology"/>